<dbReference type="EMBL" id="FODH01000001">
    <property type="protein sequence ID" value="SEN50668.1"/>
    <property type="molecule type" value="Genomic_DNA"/>
</dbReference>
<evidence type="ECO:0000313" key="4">
    <source>
        <dbReference type="Proteomes" id="UP000683429"/>
    </source>
</evidence>
<evidence type="ECO:0000313" key="1">
    <source>
        <dbReference type="EMBL" id="QWU14430.1"/>
    </source>
</evidence>
<dbReference type="OrthoDB" id="2905087at2"/>
<dbReference type="AlphaFoldDB" id="A0A1H8H5A9"/>
<dbReference type="RefSeq" id="WP_036588482.1">
    <property type="nucleotide sequence ID" value="NZ_CP076607.1"/>
</dbReference>
<keyword evidence="4" id="KW-1185">Reference proteome</keyword>
<protein>
    <submittedName>
        <fullName evidence="2">Uncharacterized protein</fullName>
    </submittedName>
</protein>
<evidence type="ECO:0000313" key="2">
    <source>
        <dbReference type="EMBL" id="SEN50668.1"/>
    </source>
</evidence>
<reference evidence="2 3" key="1">
    <citation type="submission" date="2016-10" db="EMBL/GenBank/DDBJ databases">
        <authorList>
            <person name="de Groot N.N."/>
        </authorList>
    </citation>
    <scope>NUCLEOTIDE SEQUENCE [LARGE SCALE GENOMIC DNA]</scope>
    <source>
        <strain evidence="2 3">CGMCC 1.10238</strain>
    </source>
</reference>
<proteinExistence type="predicted"/>
<gene>
    <name evidence="1" type="ORF">KP014_21215</name>
    <name evidence="2" type="ORF">SAMN04487895_101742</name>
</gene>
<evidence type="ECO:0000313" key="3">
    <source>
        <dbReference type="Proteomes" id="UP000198809"/>
    </source>
</evidence>
<dbReference type="EMBL" id="CP076607">
    <property type="protein sequence ID" value="QWU14430.1"/>
    <property type="molecule type" value="Genomic_DNA"/>
</dbReference>
<dbReference type="STRING" id="1333845.SAMN04487895_101742"/>
<organism evidence="2 3">
    <name type="scientific">Paenibacillus sophorae</name>
    <dbReference type="NCBI Taxonomy" id="1333845"/>
    <lineage>
        <taxon>Bacteria</taxon>
        <taxon>Bacillati</taxon>
        <taxon>Bacillota</taxon>
        <taxon>Bacilli</taxon>
        <taxon>Bacillales</taxon>
        <taxon>Paenibacillaceae</taxon>
        <taxon>Paenibacillus</taxon>
    </lineage>
</organism>
<dbReference type="Proteomes" id="UP000683429">
    <property type="component" value="Chromosome"/>
</dbReference>
<name>A0A1H8H5A9_9BACL</name>
<reference evidence="1 4" key="2">
    <citation type="submission" date="2021-06" db="EMBL/GenBank/DDBJ databases">
        <title>Whole genome sequence of Paenibacillus sophorae DSM23020 for comparative genomics.</title>
        <authorList>
            <person name="Kim M.-J."/>
            <person name="Lee G."/>
            <person name="Shin J.-H."/>
        </authorList>
    </citation>
    <scope>NUCLEOTIDE SEQUENCE [LARGE SCALE GENOMIC DNA]</scope>
    <source>
        <strain evidence="1 4">DSM 23020</strain>
    </source>
</reference>
<accession>A0A1H8H5A9</accession>
<sequence>MATQRFNALTQQGTHHVGTLSSWKVKDIANGAIVTSTPVDNYTIVELDFDVDGNRTCKQLSAVTKKQYLIAAVERRYLGESLSEFYNAVGEPARIVVLEQGLRFETSAFTLNTGVTDVVKGLVAHFDPASKTYILSTVGAPHADYANASTKFIVAADDEDTALNLGKETIRLEVQ</sequence>
<dbReference type="Proteomes" id="UP000198809">
    <property type="component" value="Unassembled WGS sequence"/>
</dbReference>